<dbReference type="KEGG" id="tsv:DSM104635_00541"/>
<sequence>MQSARTPDHVVIHPLDSADAPIAAYAREATKAAKGAKLGAEARGQYDAFLSTVSPPEGVTFEDGAVGGVRGVWARPTNAPADETMLYLHGGWFTLGSAQAYRLLVGQIATRAGVSAFIPDYRLAPEHPFPAAVEDVLSCFRALGAQGMRRIVLAGDSAGGNLTLAVAARVAKEKNGADAKLVAAVAFSPVTDLTLSGASYETRAEADPLFTRAQVADLVKSYLGGSDPKNPMASPLQADLSGLPPLRIHVGDDEVLLDDALRFGARAAAAGVDARVDVWMGLGHGFILNVGKLRAANASLDAAGAFIAEKRRGGA</sequence>
<feature type="active site" evidence="3">
    <location>
        <position position="157"/>
    </location>
</feature>
<evidence type="ECO:0000256" key="3">
    <source>
        <dbReference type="PROSITE-ProRule" id="PRU10038"/>
    </source>
</evidence>
<dbReference type="EMBL" id="CP047045">
    <property type="protein sequence ID" value="QGZ93729.1"/>
    <property type="molecule type" value="Genomic_DNA"/>
</dbReference>
<evidence type="ECO:0000256" key="2">
    <source>
        <dbReference type="ARBA" id="ARBA00022801"/>
    </source>
</evidence>
<evidence type="ECO:0000313" key="5">
    <source>
        <dbReference type="EMBL" id="QGZ93729.1"/>
    </source>
</evidence>
<name>A0A6I6MH76_9CAUL</name>
<dbReference type="Pfam" id="PF07859">
    <property type="entry name" value="Abhydrolase_3"/>
    <property type="match status" value="1"/>
</dbReference>
<feature type="domain" description="Alpha/beta hydrolase fold-3" evidence="4">
    <location>
        <begin position="85"/>
        <end position="287"/>
    </location>
</feature>
<evidence type="ECO:0000313" key="6">
    <source>
        <dbReference type="Proteomes" id="UP000431269"/>
    </source>
</evidence>
<dbReference type="Gene3D" id="3.40.50.1820">
    <property type="entry name" value="alpha/beta hydrolase"/>
    <property type="match status" value="1"/>
</dbReference>
<reference evidence="6" key="1">
    <citation type="submission" date="2019-12" db="EMBL/GenBank/DDBJ databases">
        <title>Complete genome of Terracaulis silvestris 0127_4.</title>
        <authorList>
            <person name="Vieira S."/>
            <person name="Riedel T."/>
            <person name="Sproer C."/>
            <person name="Pascual J."/>
            <person name="Boedeker C."/>
            <person name="Overmann J."/>
        </authorList>
    </citation>
    <scope>NUCLEOTIDE SEQUENCE [LARGE SCALE GENOMIC DNA]</scope>
    <source>
        <strain evidence="6">0127_4</strain>
    </source>
</reference>
<dbReference type="SUPFAM" id="SSF53474">
    <property type="entry name" value="alpha/beta-Hydrolases"/>
    <property type="match status" value="1"/>
</dbReference>
<dbReference type="InterPro" id="IPR033140">
    <property type="entry name" value="Lipase_GDXG_put_SER_AS"/>
</dbReference>
<dbReference type="InterPro" id="IPR013094">
    <property type="entry name" value="AB_hydrolase_3"/>
</dbReference>
<evidence type="ECO:0000256" key="1">
    <source>
        <dbReference type="ARBA" id="ARBA00010515"/>
    </source>
</evidence>
<keyword evidence="2 5" id="KW-0378">Hydrolase</keyword>
<proteinExistence type="inferred from homology"/>
<protein>
    <submittedName>
        <fullName evidence="5">Monoterpene epsilon-lactone hydrolase</fullName>
        <ecNumber evidence="5">3.1.1.83</ecNumber>
    </submittedName>
</protein>
<keyword evidence="6" id="KW-1185">Reference proteome</keyword>
<accession>A0A6I6MH76</accession>
<dbReference type="PROSITE" id="PS01174">
    <property type="entry name" value="LIPASE_GDXG_SER"/>
    <property type="match status" value="1"/>
</dbReference>
<evidence type="ECO:0000259" key="4">
    <source>
        <dbReference type="Pfam" id="PF07859"/>
    </source>
</evidence>
<comment type="similarity">
    <text evidence="1">Belongs to the 'GDXG' lipolytic enzyme family.</text>
</comment>
<dbReference type="RefSeq" id="WP_158764721.1">
    <property type="nucleotide sequence ID" value="NZ_CP047045.1"/>
</dbReference>
<dbReference type="EC" id="3.1.1.83" evidence="5"/>
<gene>
    <name evidence="5" type="primary">mlhB_2</name>
    <name evidence="5" type="ORF">DSM104635_00541</name>
</gene>
<dbReference type="GO" id="GO:0004806">
    <property type="term" value="F:triacylglycerol lipase activity"/>
    <property type="evidence" value="ECO:0007669"/>
    <property type="project" value="TreeGrafter"/>
</dbReference>
<organism evidence="5 6">
    <name type="scientific">Terricaulis silvestris</name>
    <dbReference type="NCBI Taxonomy" id="2686094"/>
    <lineage>
        <taxon>Bacteria</taxon>
        <taxon>Pseudomonadati</taxon>
        <taxon>Pseudomonadota</taxon>
        <taxon>Alphaproteobacteria</taxon>
        <taxon>Caulobacterales</taxon>
        <taxon>Caulobacteraceae</taxon>
        <taxon>Terricaulis</taxon>
    </lineage>
</organism>
<dbReference type="PANTHER" id="PTHR48081">
    <property type="entry name" value="AB HYDROLASE SUPERFAMILY PROTEIN C4A8.06C"/>
    <property type="match status" value="1"/>
</dbReference>
<dbReference type="InterPro" id="IPR050300">
    <property type="entry name" value="GDXG_lipolytic_enzyme"/>
</dbReference>
<dbReference type="Proteomes" id="UP000431269">
    <property type="component" value="Chromosome"/>
</dbReference>
<dbReference type="PANTHER" id="PTHR48081:SF30">
    <property type="entry name" value="ACETYL-HYDROLASE LIPR-RELATED"/>
    <property type="match status" value="1"/>
</dbReference>
<dbReference type="AlphaFoldDB" id="A0A6I6MH76"/>
<dbReference type="InterPro" id="IPR029058">
    <property type="entry name" value="AB_hydrolase_fold"/>
</dbReference>